<organism evidence="2 3">
    <name type="scientific">Purpureocillium lilacinum</name>
    <name type="common">Paecilomyces lilacinus</name>
    <dbReference type="NCBI Taxonomy" id="33203"/>
    <lineage>
        <taxon>Eukaryota</taxon>
        <taxon>Fungi</taxon>
        <taxon>Dikarya</taxon>
        <taxon>Ascomycota</taxon>
        <taxon>Pezizomycotina</taxon>
        <taxon>Sordariomycetes</taxon>
        <taxon>Hypocreomycetidae</taxon>
        <taxon>Hypocreales</taxon>
        <taxon>Ophiocordycipitaceae</taxon>
        <taxon>Purpureocillium</taxon>
    </lineage>
</organism>
<name>A0A2U3E1C5_PURLI</name>
<comment type="caution">
    <text evidence="2">The sequence shown here is derived from an EMBL/GenBank/DDBJ whole genome shotgun (WGS) entry which is preliminary data.</text>
</comment>
<gene>
    <name evidence="2" type="ORF">PCL_02068</name>
</gene>
<evidence type="ECO:0000313" key="2">
    <source>
        <dbReference type="EMBL" id="PWI68299.1"/>
    </source>
</evidence>
<sequence>MSTLDVPSLRAQLLLLPLVRVALLSSPTFRPWRPASRILHKRSNGEPSHLHAMTAGEAQRRDPITRARCCRRDIIRAKVHPAGDTWALVVRNQDCVAVPLWLLLNVGAVLTGVEVERAVATPA</sequence>
<dbReference type="AlphaFoldDB" id="A0A2U3E1C5"/>
<keyword evidence="1" id="KW-0732">Signal</keyword>
<dbReference type="Proteomes" id="UP000245956">
    <property type="component" value="Unassembled WGS sequence"/>
</dbReference>
<accession>A0A2U3E1C5</accession>
<feature type="signal peptide" evidence="1">
    <location>
        <begin position="1"/>
        <end position="24"/>
    </location>
</feature>
<protein>
    <submittedName>
        <fullName evidence="2">Uncharacterized protein</fullName>
    </submittedName>
</protein>
<dbReference type="EMBL" id="LCWV01000015">
    <property type="protein sequence ID" value="PWI68299.1"/>
    <property type="molecule type" value="Genomic_DNA"/>
</dbReference>
<evidence type="ECO:0000313" key="3">
    <source>
        <dbReference type="Proteomes" id="UP000245956"/>
    </source>
</evidence>
<evidence type="ECO:0000256" key="1">
    <source>
        <dbReference type="SAM" id="SignalP"/>
    </source>
</evidence>
<reference evidence="2 3" key="1">
    <citation type="journal article" date="2016" name="Front. Microbiol.">
        <title>Genome and transcriptome sequences reveal the specific parasitism of the nematophagous Purpureocillium lilacinum 36-1.</title>
        <authorList>
            <person name="Xie J."/>
            <person name="Li S."/>
            <person name="Mo C."/>
            <person name="Xiao X."/>
            <person name="Peng D."/>
            <person name="Wang G."/>
            <person name="Xiao Y."/>
        </authorList>
    </citation>
    <scope>NUCLEOTIDE SEQUENCE [LARGE SCALE GENOMIC DNA]</scope>
    <source>
        <strain evidence="2 3">36-1</strain>
    </source>
</reference>
<proteinExistence type="predicted"/>
<feature type="chain" id="PRO_5015700014" evidence="1">
    <location>
        <begin position="25"/>
        <end position="123"/>
    </location>
</feature>